<reference evidence="1 2" key="1">
    <citation type="journal article" date="2016" name="Nat. Commun.">
        <title>Ectomycorrhizal ecology is imprinted in the genome of the dominant symbiotic fungus Cenococcum geophilum.</title>
        <authorList>
            <consortium name="DOE Joint Genome Institute"/>
            <person name="Peter M."/>
            <person name="Kohler A."/>
            <person name="Ohm R.A."/>
            <person name="Kuo A."/>
            <person name="Krutzmann J."/>
            <person name="Morin E."/>
            <person name="Arend M."/>
            <person name="Barry K.W."/>
            <person name="Binder M."/>
            <person name="Choi C."/>
            <person name="Clum A."/>
            <person name="Copeland A."/>
            <person name="Grisel N."/>
            <person name="Haridas S."/>
            <person name="Kipfer T."/>
            <person name="LaButti K."/>
            <person name="Lindquist E."/>
            <person name="Lipzen A."/>
            <person name="Maire R."/>
            <person name="Meier B."/>
            <person name="Mihaltcheva S."/>
            <person name="Molinier V."/>
            <person name="Murat C."/>
            <person name="Poggeler S."/>
            <person name="Quandt C.A."/>
            <person name="Sperisen C."/>
            <person name="Tritt A."/>
            <person name="Tisserant E."/>
            <person name="Crous P.W."/>
            <person name="Henrissat B."/>
            <person name="Nehls U."/>
            <person name="Egli S."/>
            <person name="Spatafora J.W."/>
            <person name="Grigoriev I.V."/>
            <person name="Martin F.M."/>
        </authorList>
    </citation>
    <scope>NUCLEOTIDE SEQUENCE [LARGE SCALE GENOMIC DNA]</scope>
    <source>
        <strain evidence="1 2">CBS 459.81</strain>
    </source>
</reference>
<accession>A0A8E2E6D6</accession>
<name>A0A8E2E6D6_9PEZI</name>
<keyword evidence="2" id="KW-1185">Reference proteome</keyword>
<dbReference type="OrthoDB" id="1748564at2759"/>
<gene>
    <name evidence="1" type="ORF">K432DRAFT_394939</name>
</gene>
<dbReference type="Proteomes" id="UP000250266">
    <property type="component" value="Unassembled WGS sequence"/>
</dbReference>
<evidence type="ECO:0000313" key="1">
    <source>
        <dbReference type="EMBL" id="OCK78231.1"/>
    </source>
</evidence>
<sequence>MVRYRGASASSIDSASKISLMVDSLLHPPALYQDIPPDHPLRFSHLLTPIPRYDFPSYSDFGDLLKTSRPTLSQFSKMLAPMIGSIISQAMPPGVTAKHALEVEAIDWHMYF</sequence>
<organism evidence="1 2">
    <name type="scientific">Lepidopterella palustris CBS 459.81</name>
    <dbReference type="NCBI Taxonomy" id="1314670"/>
    <lineage>
        <taxon>Eukaryota</taxon>
        <taxon>Fungi</taxon>
        <taxon>Dikarya</taxon>
        <taxon>Ascomycota</taxon>
        <taxon>Pezizomycotina</taxon>
        <taxon>Dothideomycetes</taxon>
        <taxon>Pleosporomycetidae</taxon>
        <taxon>Mytilinidiales</taxon>
        <taxon>Argynnaceae</taxon>
        <taxon>Lepidopterella</taxon>
    </lineage>
</organism>
<proteinExistence type="predicted"/>
<dbReference type="EMBL" id="KV745072">
    <property type="protein sequence ID" value="OCK78231.1"/>
    <property type="molecule type" value="Genomic_DNA"/>
</dbReference>
<evidence type="ECO:0000313" key="2">
    <source>
        <dbReference type="Proteomes" id="UP000250266"/>
    </source>
</evidence>
<dbReference type="AlphaFoldDB" id="A0A8E2E6D6"/>
<protein>
    <submittedName>
        <fullName evidence="1">Uncharacterized protein</fullName>
    </submittedName>
</protein>